<keyword evidence="2" id="KW-1185">Reference proteome</keyword>
<dbReference type="RefSeq" id="WP_359658987.1">
    <property type="nucleotide sequence ID" value="NZ_JBEXZP010000449.1"/>
</dbReference>
<evidence type="ECO:0000313" key="1">
    <source>
        <dbReference type="EMBL" id="MEU0708714.1"/>
    </source>
</evidence>
<organism evidence="1 2">
    <name type="scientific">Streptomyces lavendulocolor</name>
    <dbReference type="NCBI Taxonomy" id="67316"/>
    <lineage>
        <taxon>Bacteria</taxon>
        <taxon>Bacillati</taxon>
        <taxon>Actinomycetota</taxon>
        <taxon>Actinomycetes</taxon>
        <taxon>Kitasatosporales</taxon>
        <taxon>Streptomycetaceae</taxon>
        <taxon>Streptomyces</taxon>
    </lineage>
</organism>
<dbReference type="Proteomes" id="UP001550378">
    <property type="component" value="Unassembled WGS sequence"/>
</dbReference>
<dbReference type="Gene3D" id="3.40.30.10">
    <property type="entry name" value="Glutaredoxin"/>
    <property type="match status" value="1"/>
</dbReference>
<gene>
    <name evidence="1" type="ORF">ABZ508_15280</name>
</gene>
<protein>
    <submittedName>
        <fullName evidence="1">Peroxiredoxin-like family protein</fullName>
    </submittedName>
</protein>
<dbReference type="InterPro" id="IPR036249">
    <property type="entry name" value="Thioredoxin-like_sf"/>
</dbReference>
<sequence length="197" mass="21593">MRTSRRQLTPGSVVSSRPLAPVCGPPVTVPAGDRLVHLQFRRFAGCPVCNLHLRSVVRRHDEIEAAGVREVVVFHSPAGQLREYAADLPFAVVADPGKRLYAEFGVGSARRALLDPRVWPHVLRALLRSTVMLVRGREGLPSRRQPEGRLGLPADFLLAPDGTVLAVKYGEHAYDQWSVDELLELAARTPRPSSVSG</sequence>
<dbReference type="EMBL" id="JBEXZR010000011">
    <property type="protein sequence ID" value="MEU0708714.1"/>
    <property type="molecule type" value="Genomic_DNA"/>
</dbReference>
<reference evidence="1 2" key="1">
    <citation type="submission" date="2024-06" db="EMBL/GenBank/DDBJ databases">
        <title>The Natural Products Discovery Center: Release of the First 8490 Sequenced Strains for Exploring Actinobacteria Biosynthetic Diversity.</title>
        <authorList>
            <person name="Kalkreuter E."/>
            <person name="Kautsar S.A."/>
            <person name="Yang D."/>
            <person name="Bader C.D."/>
            <person name="Teijaro C.N."/>
            <person name="Fluegel L."/>
            <person name="Davis C.M."/>
            <person name="Simpson J.R."/>
            <person name="Lauterbach L."/>
            <person name="Steele A.D."/>
            <person name="Gui C."/>
            <person name="Meng S."/>
            <person name="Li G."/>
            <person name="Viehrig K."/>
            <person name="Ye F."/>
            <person name="Su P."/>
            <person name="Kiefer A.F."/>
            <person name="Nichols A."/>
            <person name="Cepeda A.J."/>
            <person name="Yan W."/>
            <person name="Fan B."/>
            <person name="Jiang Y."/>
            <person name="Adhikari A."/>
            <person name="Zheng C.-J."/>
            <person name="Schuster L."/>
            <person name="Cowan T.M."/>
            <person name="Smanski M.J."/>
            <person name="Chevrette M.G."/>
            <person name="De Carvalho L.P.S."/>
            <person name="Shen B."/>
        </authorList>
    </citation>
    <scope>NUCLEOTIDE SEQUENCE [LARGE SCALE GENOMIC DNA]</scope>
    <source>
        <strain evidence="1 2">NPDC006337</strain>
    </source>
</reference>
<dbReference type="SUPFAM" id="SSF52833">
    <property type="entry name" value="Thioredoxin-like"/>
    <property type="match status" value="1"/>
</dbReference>
<dbReference type="Pfam" id="PF13911">
    <property type="entry name" value="AhpC-TSA_2"/>
    <property type="match status" value="1"/>
</dbReference>
<name>A0ABV2W597_9ACTN</name>
<evidence type="ECO:0000313" key="2">
    <source>
        <dbReference type="Proteomes" id="UP001550378"/>
    </source>
</evidence>
<proteinExistence type="predicted"/>
<dbReference type="InterPro" id="IPR032801">
    <property type="entry name" value="PXL2A/B/C"/>
</dbReference>
<dbReference type="CDD" id="cd02970">
    <property type="entry name" value="PRX_like2"/>
    <property type="match status" value="1"/>
</dbReference>
<comment type="caution">
    <text evidence="1">The sequence shown here is derived from an EMBL/GenBank/DDBJ whole genome shotgun (WGS) entry which is preliminary data.</text>
</comment>
<accession>A0ABV2W597</accession>